<evidence type="ECO:0000256" key="5">
    <source>
        <dbReference type="ARBA" id="ARBA00022989"/>
    </source>
</evidence>
<dbReference type="PANTHER" id="PTHR30012">
    <property type="entry name" value="GENERAL SECRETION PATHWAY PROTEIN"/>
    <property type="match status" value="1"/>
</dbReference>
<keyword evidence="4 7" id="KW-0812">Transmembrane</keyword>
<comment type="subcellular location">
    <subcellularLocation>
        <location evidence="1">Cell membrane</location>
        <topology evidence="1">Multi-pass membrane protein</topology>
    </subcellularLocation>
</comment>
<comment type="caution">
    <text evidence="9">The sequence shown here is derived from an EMBL/GenBank/DDBJ whole genome shotgun (WGS) entry which is preliminary data.</text>
</comment>
<reference evidence="9" key="1">
    <citation type="submission" date="2022-05" db="EMBL/GenBank/DDBJ databases">
        <title>Comparative genomics of Staphylococcus equorum isolates.</title>
        <authorList>
            <person name="Luelf R.H."/>
        </authorList>
    </citation>
    <scope>NUCLEOTIDE SEQUENCE</scope>
    <source>
        <strain evidence="9">TMW 2.2497</strain>
    </source>
</reference>
<dbReference type="GO" id="GO:0005886">
    <property type="term" value="C:plasma membrane"/>
    <property type="evidence" value="ECO:0007669"/>
    <property type="project" value="UniProtKB-SubCell"/>
</dbReference>
<evidence type="ECO:0000256" key="7">
    <source>
        <dbReference type="SAM" id="Phobius"/>
    </source>
</evidence>
<dbReference type="PANTHER" id="PTHR30012:SF0">
    <property type="entry name" value="TYPE II SECRETION SYSTEM PROTEIN F-RELATED"/>
    <property type="match status" value="1"/>
</dbReference>
<dbReference type="InterPro" id="IPR047692">
    <property type="entry name" value="T4P_ComGB"/>
</dbReference>
<evidence type="ECO:0000313" key="9">
    <source>
        <dbReference type="EMBL" id="MDG0845065.1"/>
    </source>
</evidence>
<gene>
    <name evidence="9" type="ORF">M4L89_02240</name>
</gene>
<feature type="transmembrane region" description="Helical" evidence="7">
    <location>
        <begin position="164"/>
        <end position="194"/>
    </location>
</feature>
<dbReference type="InterPro" id="IPR018076">
    <property type="entry name" value="T2SS_GspF_dom"/>
</dbReference>
<evidence type="ECO:0000259" key="8">
    <source>
        <dbReference type="Pfam" id="PF00482"/>
    </source>
</evidence>
<dbReference type="NCBIfam" id="NF041012">
    <property type="entry name" value="T4P_ComGB"/>
    <property type="match status" value="1"/>
</dbReference>
<evidence type="ECO:0000256" key="1">
    <source>
        <dbReference type="ARBA" id="ARBA00004651"/>
    </source>
</evidence>
<feature type="domain" description="Type II secretion system protein GspF" evidence="8">
    <location>
        <begin position="227"/>
        <end position="346"/>
    </location>
</feature>
<dbReference type="AlphaFoldDB" id="A0A9X4QXT9"/>
<dbReference type="Gene3D" id="1.20.81.30">
    <property type="entry name" value="Type II secretion system (T2SS), domain F"/>
    <property type="match status" value="2"/>
</dbReference>
<dbReference type="Pfam" id="PF00482">
    <property type="entry name" value="T2SSF"/>
    <property type="match status" value="1"/>
</dbReference>
<dbReference type="EMBL" id="JAMBQA010000001">
    <property type="protein sequence ID" value="MDG0845065.1"/>
    <property type="molecule type" value="Genomic_DNA"/>
</dbReference>
<keyword evidence="5 7" id="KW-1133">Transmembrane helix</keyword>
<protein>
    <submittedName>
        <fullName evidence="9">Type II secretion system F family protein</fullName>
    </submittedName>
</protein>
<evidence type="ECO:0000256" key="4">
    <source>
        <dbReference type="ARBA" id="ARBA00022692"/>
    </source>
</evidence>
<keyword evidence="10" id="KW-1185">Reference proteome</keyword>
<accession>A0A9X4QXT9</accession>
<keyword evidence="6 7" id="KW-0472">Membrane</keyword>
<dbReference type="InterPro" id="IPR003004">
    <property type="entry name" value="GspF/PilC"/>
</dbReference>
<comment type="similarity">
    <text evidence="2">Belongs to the GSP F family.</text>
</comment>
<keyword evidence="3" id="KW-1003">Cell membrane</keyword>
<evidence type="ECO:0000313" key="10">
    <source>
        <dbReference type="Proteomes" id="UP001152422"/>
    </source>
</evidence>
<feature type="transmembrane region" description="Helical" evidence="7">
    <location>
        <begin position="124"/>
        <end position="144"/>
    </location>
</feature>
<name>A0A9X4QXT9_9STAP</name>
<proteinExistence type="inferred from homology"/>
<evidence type="ECO:0000256" key="2">
    <source>
        <dbReference type="ARBA" id="ARBA00005745"/>
    </source>
</evidence>
<organism evidence="9 10">
    <name type="scientific">Staphylococcus equorum</name>
    <dbReference type="NCBI Taxonomy" id="246432"/>
    <lineage>
        <taxon>Bacteria</taxon>
        <taxon>Bacillati</taxon>
        <taxon>Bacillota</taxon>
        <taxon>Bacilli</taxon>
        <taxon>Bacillales</taxon>
        <taxon>Staphylococcaceae</taxon>
        <taxon>Staphylococcus</taxon>
    </lineage>
</organism>
<feature type="transmembrane region" description="Helical" evidence="7">
    <location>
        <begin position="323"/>
        <end position="348"/>
    </location>
</feature>
<sequence>MKKLLIAIFKIPKQKIIVEKNQIELLIRLKDLLEHGFTLSEAFRFLLKHIKVKSSKVTVLIEEELKNGANCHRILRILKYPQPVVMLIYFSELFSDLPVSLAHAHDYLLRNYNAKKALLKTLQYPLLLLTVFITMLIVLNHTIIPEFQNLYNNMDVQISTLQQFLSTCILCFPTFISYLIILLFITTIAFILYYNTLSIQHKHKLVLALPIIRKFFKLYKTYRIASEFSLFYKNGVNLQKIVQIYAEQRNDKYLNFLADRITLGTQNGLTLSEILTNIACFEKELTEFIEEGEKKGRVEIELKLYSEIVIAQIERYLQLLIKFIQPCIFTLLAFLIVSLYLVIMLPMFDLMQTIK</sequence>
<dbReference type="InterPro" id="IPR042094">
    <property type="entry name" value="T2SS_GspF_sf"/>
</dbReference>
<evidence type="ECO:0000256" key="6">
    <source>
        <dbReference type="ARBA" id="ARBA00023136"/>
    </source>
</evidence>
<evidence type="ECO:0000256" key="3">
    <source>
        <dbReference type="ARBA" id="ARBA00022475"/>
    </source>
</evidence>
<dbReference type="PRINTS" id="PR00812">
    <property type="entry name" value="BCTERIALGSPF"/>
</dbReference>
<dbReference type="RefSeq" id="WP_277582820.1">
    <property type="nucleotide sequence ID" value="NZ_JAMBPY010000001.1"/>
</dbReference>
<dbReference type="Proteomes" id="UP001152422">
    <property type="component" value="Unassembled WGS sequence"/>
</dbReference>